<dbReference type="EMBL" id="KM105871">
    <property type="protein sequence ID" value="AIL92348.1"/>
    <property type="molecule type" value="Genomic_DNA"/>
</dbReference>
<reference evidence="1" key="1">
    <citation type="journal article" date="2014" name="FEBS Lett.">
        <title>Identification and comparative analysis of a genomic island in Mycobacterium avium subsp. hominissuis.</title>
        <authorList>
            <person name="Lahiri A."/>
            <person name="Sanchini A."/>
            <person name="Semmler T."/>
            <person name="Schafer H."/>
            <person name="Lewin A."/>
        </authorList>
    </citation>
    <scope>NUCLEOTIDE SEQUENCE</scope>
    <source>
        <strain evidence="1">2721</strain>
    </source>
</reference>
<proteinExistence type="predicted"/>
<protein>
    <submittedName>
        <fullName evidence="1">Uncharacterized protein</fullName>
    </submittedName>
</protein>
<dbReference type="AlphaFoldDB" id="A0A088DKB4"/>
<evidence type="ECO:0000313" key="1">
    <source>
        <dbReference type="EMBL" id="AIL92348.1"/>
    </source>
</evidence>
<accession>A0A088DKB4</accession>
<name>A0A088DKB4_MYCAV</name>
<organism evidence="1">
    <name type="scientific">Mycobacterium avium subsp. hominissuis</name>
    <dbReference type="NCBI Taxonomy" id="439334"/>
    <lineage>
        <taxon>Bacteria</taxon>
        <taxon>Bacillati</taxon>
        <taxon>Actinomycetota</taxon>
        <taxon>Actinomycetes</taxon>
        <taxon>Mycobacteriales</taxon>
        <taxon>Mycobacteriaceae</taxon>
        <taxon>Mycobacterium</taxon>
        <taxon>Mycobacterium avium complex (MAC)</taxon>
    </lineage>
</organism>
<sequence length="60" mass="6178">MSACSATINTAIRATRRGGITCVGGAAMAGDKEVSLSAYDLFRNGQDAGGMPIWIGRSRS</sequence>